<feature type="transmembrane region" description="Helical" evidence="8">
    <location>
        <begin position="441"/>
        <end position="459"/>
    </location>
</feature>
<feature type="transmembrane region" description="Helical" evidence="8">
    <location>
        <begin position="403"/>
        <end position="429"/>
    </location>
</feature>
<dbReference type="Proteomes" id="UP001600888">
    <property type="component" value="Unassembled WGS sequence"/>
</dbReference>
<dbReference type="EMBL" id="JBAWTH010000010">
    <property type="protein sequence ID" value="KAL2290095.1"/>
    <property type="molecule type" value="Genomic_DNA"/>
</dbReference>
<sequence>MTGPSEVGTVSCSPVSRGSTATFHALKKGLSCFHICFPGRGIPPAQLVKMVLAPKTYQFLVSVFASVGSILYGYDLGVIAEVISCQPFKDDLNNPSSVDTGVVVSLFTGGAFFGAFFAGPAGDRLGRRWTIFLGSIIFIIGGVFQTAAQTIHWMWGGRAIAGLGVGFLVMIIPVYQGEIAHPSIRGRVTALQQFMLGIGSFIAGWLSYGTYSIPSSAAYRIPLGIQILPAVVLAALILFFPESPRWLIDHGRGELGLQTLAKLHSNGNIEDAWVKAEFSQIEEAIGFDREHEAKSYMELIRTRSSFRRLLIGCSLQGACQMTGVSAIQYFSVNIYGQVGIGGQDTLKYQAINNILALLAQASCVLFIDRVGRRWPLICGNLFNCAMFTIATILIALFPGGEAGWGFIVVTWLYNISFSATCGPLSWIIPAEIFDTHTRSKGVSIATMVSFAFNTMIAQVTDLAIKDVGWRYYLVFVICNFTNALWFWLSLPETKNLPLEEMNYLFTNAPWIVPGTDKSVYTANLNADLERRAGEIQEKSNVAGHDEHVDER</sequence>
<evidence type="ECO:0000313" key="11">
    <source>
        <dbReference type="Proteomes" id="UP001600888"/>
    </source>
</evidence>
<evidence type="ECO:0000256" key="4">
    <source>
        <dbReference type="ARBA" id="ARBA00022692"/>
    </source>
</evidence>
<keyword evidence="4 8" id="KW-0812">Transmembrane</keyword>
<name>A0ABR4F6I2_9PEZI</name>
<dbReference type="PROSITE" id="PS50850">
    <property type="entry name" value="MFS"/>
    <property type="match status" value="1"/>
</dbReference>
<evidence type="ECO:0000256" key="1">
    <source>
        <dbReference type="ARBA" id="ARBA00004141"/>
    </source>
</evidence>
<evidence type="ECO:0000259" key="9">
    <source>
        <dbReference type="PROSITE" id="PS50850"/>
    </source>
</evidence>
<dbReference type="InterPro" id="IPR005829">
    <property type="entry name" value="Sugar_transporter_CS"/>
</dbReference>
<reference evidence="10 11" key="1">
    <citation type="submission" date="2024-03" db="EMBL/GenBank/DDBJ databases">
        <title>A high-quality draft genome sequence of Diaporthe vaccinii, a causative agent of upright dieback and viscid rot disease in cranberry plants.</title>
        <authorList>
            <person name="Sarrasin M."/>
            <person name="Lang B.F."/>
            <person name="Burger G."/>
        </authorList>
    </citation>
    <scope>NUCLEOTIDE SEQUENCE [LARGE SCALE GENOMIC DNA]</scope>
    <source>
        <strain evidence="10 11">IS7</strain>
    </source>
</reference>
<evidence type="ECO:0000256" key="2">
    <source>
        <dbReference type="ARBA" id="ARBA00010992"/>
    </source>
</evidence>
<feature type="transmembrane region" description="Helical" evidence="8">
    <location>
        <begin position="471"/>
        <end position="488"/>
    </location>
</feature>
<dbReference type="EMBL" id="JBAWTH010000010">
    <property type="protein sequence ID" value="KAL2290097.1"/>
    <property type="molecule type" value="Genomic_DNA"/>
</dbReference>
<dbReference type="InterPro" id="IPR036259">
    <property type="entry name" value="MFS_trans_sf"/>
</dbReference>
<dbReference type="InterPro" id="IPR003663">
    <property type="entry name" value="Sugar/inositol_transpt"/>
</dbReference>
<keyword evidence="5 8" id="KW-1133">Transmembrane helix</keyword>
<keyword evidence="3 7" id="KW-0813">Transport</keyword>
<feature type="transmembrane region" description="Helical" evidence="8">
    <location>
        <begin position="59"/>
        <end position="80"/>
    </location>
</feature>
<proteinExistence type="inferred from homology"/>
<dbReference type="PANTHER" id="PTHR48022:SF37">
    <property type="entry name" value="MAJOR FACILITATOR SUPERFAMILY (MFS) PROFILE DOMAIN-CONTAINING PROTEIN-RELATED"/>
    <property type="match status" value="1"/>
</dbReference>
<dbReference type="SUPFAM" id="SSF103473">
    <property type="entry name" value="MFS general substrate transporter"/>
    <property type="match status" value="1"/>
</dbReference>
<gene>
    <name evidence="10" type="ORF">FJTKL_00603</name>
</gene>
<feature type="transmembrane region" description="Helical" evidence="8">
    <location>
        <begin position="153"/>
        <end position="174"/>
    </location>
</feature>
<keyword evidence="6 8" id="KW-0472">Membrane</keyword>
<comment type="subcellular location">
    <subcellularLocation>
        <location evidence="1">Membrane</location>
        <topology evidence="1">Multi-pass membrane protein</topology>
    </subcellularLocation>
</comment>
<dbReference type="EMBL" id="JBAWTH010000010">
    <property type="protein sequence ID" value="KAL2290098.1"/>
    <property type="molecule type" value="Genomic_DNA"/>
</dbReference>
<dbReference type="Gene3D" id="1.20.1250.20">
    <property type="entry name" value="MFS general substrate transporter like domains"/>
    <property type="match status" value="1"/>
</dbReference>
<evidence type="ECO:0000256" key="8">
    <source>
        <dbReference type="SAM" id="Phobius"/>
    </source>
</evidence>
<dbReference type="InterPro" id="IPR005828">
    <property type="entry name" value="MFS_sugar_transport-like"/>
</dbReference>
<dbReference type="InterPro" id="IPR020846">
    <property type="entry name" value="MFS_dom"/>
</dbReference>
<dbReference type="PROSITE" id="PS00217">
    <property type="entry name" value="SUGAR_TRANSPORT_2"/>
    <property type="match status" value="1"/>
</dbReference>
<feature type="transmembrane region" description="Helical" evidence="8">
    <location>
        <begin position="219"/>
        <end position="240"/>
    </location>
</feature>
<feature type="transmembrane region" description="Helical" evidence="8">
    <location>
        <begin position="194"/>
        <end position="213"/>
    </location>
</feature>
<feature type="domain" description="Major facilitator superfamily (MFS) profile" evidence="9">
    <location>
        <begin position="61"/>
        <end position="494"/>
    </location>
</feature>
<comment type="similarity">
    <text evidence="2 7">Belongs to the major facilitator superfamily. Sugar transporter (TC 2.A.1.1) family.</text>
</comment>
<evidence type="ECO:0000256" key="5">
    <source>
        <dbReference type="ARBA" id="ARBA00022989"/>
    </source>
</evidence>
<dbReference type="Pfam" id="PF00083">
    <property type="entry name" value="Sugar_tr"/>
    <property type="match status" value="1"/>
</dbReference>
<accession>A0ABR4F6I2</accession>
<feature type="transmembrane region" description="Helical" evidence="8">
    <location>
        <begin position="100"/>
        <end position="117"/>
    </location>
</feature>
<comment type="caution">
    <text evidence="10">The sequence shown here is derived from an EMBL/GenBank/DDBJ whole genome shotgun (WGS) entry which is preliminary data.</text>
</comment>
<dbReference type="PRINTS" id="PR00171">
    <property type="entry name" value="SUGRTRNSPORT"/>
</dbReference>
<feature type="transmembrane region" description="Helical" evidence="8">
    <location>
        <begin position="129"/>
        <end position="147"/>
    </location>
</feature>
<dbReference type="NCBIfam" id="TIGR00879">
    <property type="entry name" value="SP"/>
    <property type="match status" value="1"/>
</dbReference>
<protein>
    <recommendedName>
        <fullName evidence="9">Major facilitator superfamily (MFS) profile domain-containing protein</fullName>
    </recommendedName>
</protein>
<keyword evidence="11" id="KW-1185">Reference proteome</keyword>
<dbReference type="EMBL" id="JBAWTH010000010">
    <property type="protein sequence ID" value="KAL2290096.1"/>
    <property type="molecule type" value="Genomic_DNA"/>
</dbReference>
<evidence type="ECO:0000256" key="3">
    <source>
        <dbReference type="ARBA" id="ARBA00022448"/>
    </source>
</evidence>
<organism evidence="10 11">
    <name type="scientific">Diaporthe vaccinii</name>
    <dbReference type="NCBI Taxonomy" id="105482"/>
    <lineage>
        <taxon>Eukaryota</taxon>
        <taxon>Fungi</taxon>
        <taxon>Dikarya</taxon>
        <taxon>Ascomycota</taxon>
        <taxon>Pezizomycotina</taxon>
        <taxon>Sordariomycetes</taxon>
        <taxon>Sordariomycetidae</taxon>
        <taxon>Diaporthales</taxon>
        <taxon>Diaporthaceae</taxon>
        <taxon>Diaporthe</taxon>
        <taxon>Diaporthe eres species complex</taxon>
    </lineage>
</organism>
<evidence type="ECO:0000256" key="6">
    <source>
        <dbReference type="ARBA" id="ARBA00023136"/>
    </source>
</evidence>
<evidence type="ECO:0000313" key="10">
    <source>
        <dbReference type="EMBL" id="KAL2290096.1"/>
    </source>
</evidence>
<evidence type="ECO:0000256" key="7">
    <source>
        <dbReference type="RuleBase" id="RU003346"/>
    </source>
</evidence>
<dbReference type="InterPro" id="IPR050360">
    <property type="entry name" value="MFS_Sugar_Transporters"/>
</dbReference>
<dbReference type="PANTHER" id="PTHR48022">
    <property type="entry name" value="PLASTIDIC GLUCOSE TRANSPORTER 4"/>
    <property type="match status" value="1"/>
</dbReference>
<feature type="transmembrane region" description="Helical" evidence="8">
    <location>
        <begin position="374"/>
        <end position="397"/>
    </location>
</feature>